<protein>
    <recommendedName>
        <fullName evidence="4">Transmembrane protein</fullName>
    </recommendedName>
</protein>
<reference evidence="3" key="1">
    <citation type="journal article" date="2012" name="Nat. Biotechnol.">
        <title>Reference genome sequence of the model plant Setaria.</title>
        <authorList>
            <person name="Bennetzen J.L."/>
            <person name="Schmutz J."/>
            <person name="Wang H."/>
            <person name="Percifield R."/>
            <person name="Hawkins J."/>
            <person name="Pontaroli A.C."/>
            <person name="Estep M."/>
            <person name="Feng L."/>
            <person name="Vaughn J.N."/>
            <person name="Grimwood J."/>
            <person name="Jenkins J."/>
            <person name="Barry K."/>
            <person name="Lindquist E."/>
            <person name="Hellsten U."/>
            <person name="Deshpande S."/>
            <person name="Wang X."/>
            <person name="Wu X."/>
            <person name="Mitros T."/>
            <person name="Triplett J."/>
            <person name="Yang X."/>
            <person name="Ye C.Y."/>
            <person name="Mauro-Herrera M."/>
            <person name="Wang L."/>
            <person name="Li P."/>
            <person name="Sharma M."/>
            <person name="Sharma R."/>
            <person name="Ronald P.C."/>
            <person name="Panaud O."/>
            <person name="Kellogg E.A."/>
            <person name="Brutnell T.P."/>
            <person name="Doust A.N."/>
            <person name="Tuskan G.A."/>
            <person name="Rokhsar D."/>
            <person name="Devos K.M."/>
        </authorList>
    </citation>
    <scope>NUCLEOTIDE SEQUENCE [LARGE SCALE GENOMIC DNA]</scope>
    <source>
        <strain evidence="3">cv. Yugu1</strain>
    </source>
</reference>
<evidence type="ECO:0008006" key="4">
    <source>
        <dbReference type="Google" id="ProtNLM"/>
    </source>
</evidence>
<dbReference type="Proteomes" id="UP000004995">
    <property type="component" value="Unassembled WGS sequence"/>
</dbReference>
<keyword evidence="3" id="KW-1185">Reference proteome</keyword>
<reference evidence="2" key="2">
    <citation type="submission" date="2018-08" db="UniProtKB">
        <authorList>
            <consortium name="EnsemblPlants"/>
        </authorList>
    </citation>
    <scope>IDENTIFICATION</scope>
    <source>
        <strain evidence="2">Yugu1</strain>
    </source>
</reference>
<dbReference type="EnsemblPlants" id="KQL26312">
    <property type="protein sequence ID" value="KQL26312"/>
    <property type="gene ID" value="SETIT_031697mg"/>
</dbReference>
<keyword evidence="1" id="KW-1133">Transmembrane helix</keyword>
<organism evidence="2 3">
    <name type="scientific">Setaria italica</name>
    <name type="common">Foxtail millet</name>
    <name type="synonym">Panicum italicum</name>
    <dbReference type="NCBI Taxonomy" id="4555"/>
    <lineage>
        <taxon>Eukaryota</taxon>
        <taxon>Viridiplantae</taxon>
        <taxon>Streptophyta</taxon>
        <taxon>Embryophyta</taxon>
        <taxon>Tracheophyta</taxon>
        <taxon>Spermatophyta</taxon>
        <taxon>Magnoliopsida</taxon>
        <taxon>Liliopsida</taxon>
        <taxon>Poales</taxon>
        <taxon>Poaceae</taxon>
        <taxon>PACMAD clade</taxon>
        <taxon>Panicoideae</taxon>
        <taxon>Panicodae</taxon>
        <taxon>Paniceae</taxon>
        <taxon>Cenchrinae</taxon>
        <taxon>Setaria</taxon>
    </lineage>
</organism>
<evidence type="ECO:0000313" key="2">
    <source>
        <dbReference type="EnsemblPlants" id="KQL26312"/>
    </source>
</evidence>
<proteinExistence type="predicted"/>
<sequence>MDDDGVGVVSSLEASSCRTSSLYLCWLLVVRQSVTCKCSWRLSPLQATVILGRVLCGGGEVVFFLVVVFVLFVVGRGSYNSAL</sequence>
<name>K3ZYL5_SETIT</name>
<keyword evidence="1" id="KW-0812">Transmembrane</keyword>
<feature type="transmembrane region" description="Helical" evidence="1">
    <location>
        <begin position="50"/>
        <end position="74"/>
    </location>
</feature>
<accession>K3ZYL5</accession>
<evidence type="ECO:0000313" key="3">
    <source>
        <dbReference type="Proteomes" id="UP000004995"/>
    </source>
</evidence>
<evidence type="ECO:0000256" key="1">
    <source>
        <dbReference type="SAM" id="Phobius"/>
    </source>
</evidence>
<dbReference type="Gramene" id="KQL26312">
    <property type="protein sequence ID" value="KQL26312"/>
    <property type="gene ID" value="SETIT_031697mg"/>
</dbReference>
<dbReference type="EMBL" id="AGNK02001296">
    <property type="status" value="NOT_ANNOTATED_CDS"/>
    <property type="molecule type" value="Genomic_DNA"/>
</dbReference>
<dbReference type="AlphaFoldDB" id="K3ZYL5"/>
<dbReference type="HOGENOM" id="CLU_2546896_0_0_1"/>
<dbReference type="InParanoid" id="K3ZYL5"/>
<keyword evidence="1" id="KW-0472">Membrane</keyword>